<proteinExistence type="predicted"/>
<protein>
    <submittedName>
        <fullName evidence="1">DUF968 domain-containing protein</fullName>
    </submittedName>
</protein>
<dbReference type="Pfam" id="PF06147">
    <property type="entry name" value="DUF968"/>
    <property type="match status" value="1"/>
</dbReference>
<dbReference type="Proteomes" id="UP001187825">
    <property type="component" value="Unassembled WGS sequence"/>
</dbReference>
<evidence type="ECO:0000313" key="1">
    <source>
        <dbReference type="EMBL" id="ELP2902539.1"/>
    </source>
</evidence>
<sequence length="54" mass="6057">GMGTKSHDIFTLPLCREHHNELHADPLAFEEKHGSQVDLIFRFLDHAFATGVLG</sequence>
<gene>
    <name evidence="1" type="ORF">R0P33_004981</name>
</gene>
<name>A0AAD2ZI36_ECOLX</name>
<reference evidence="1" key="1">
    <citation type="submission" date="2023-10" db="EMBL/GenBank/DDBJ databases">
        <authorList>
            <consortium name="GenomeTrakr network: Whole genome sequencing for foodborne pathogen traceback"/>
        </authorList>
    </citation>
    <scope>NUCLEOTIDE SEQUENCE</scope>
    <source>
        <strain evidence="1">RM9975</strain>
    </source>
</reference>
<accession>A0AAD2ZI36</accession>
<evidence type="ECO:0000313" key="2">
    <source>
        <dbReference type="Proteomes" id="UP001187825"/>
    </source>
</evidence>
<dbReference type="EMBL" id="ABNXQI010000082">
    <property type="protein sequence ID" value="ELP2902539.1"/>
    <property type="molecule type" value="Genomic_DNA"/>
</dbReference>
<dbReference type="InterPro" id="IPR010373">
    <property type="entry name" value="DUF968"/>
</dbReference>
<dbReference type="AlphaFoldDB" id="A0AAD2ZI36"/>
<comment type="caution">
    <text evidence="1">The sequence shown here is derived from an EMBL/GenBank/DDBJ whole genome shotgun (WGS) entry which is preliminary data.</text>
</comment>
<organism evidence="1 2">
    <name type="scientific">Escherichia coli O111</name>
    <dbReference type="NCBI Taxonomy" id="1055535"/>
    <lineage>
        <taxon>Bacteria</taxon>
        <taxon>Pseudomonadati</taxon>
        <taxon>Pseudomonadota</taxon>
        <taxon>Gammaproteobacteria</taxon>
        <taxon>Enterobacterales</taxon>
        <taxon>Enterobacteriaceae</taxon>
        <taxon>Escherichia</taxon>
    </lineage>
</organism>
<feature type="non-terminal residue" evidence="1">
    <location>
        <position position="1"/>
    </location>
</feature>